<gene>
    <name evidence="2" type="ORF">PV328_011098</name>
</gene>
<dbReference type="Pfam" id="PF00078">
    <property type="entry name" value="RVT_1"/>
    <property type="match status" value="1"/>
</dbReference>
<organism evidence="2 3">
    <name type="scientific">Microctonus aethiopoides</name>
    <dbReference type="NCBI Taxonomy" id="144406"/>
    <lineage>
        <taxon>Eukaryota</taxon>
        <taxon>Metazoa</taxon>
        <taxon>Ecdysozoa</taxon>
        <taxon>Arthropoda</taxon>
        <taxon>Hexapoda</taxon>
        <taxon>Insecta</taxon>
        <taxon>Pterygota</taxon>
        <taxon>Neoptera</taxon>
        <taxon>Endopterygota</taxon>
        <taxon>Hymenoptera</taxon>
        <taxon>Apocrita</taxon>
        <taxon>Ichneumonoidea</taxon>
        <taxon>Braconidae</taxon>
        <taxon>Euphorinae</taxon>
        <taxon>Microctonus</taxon>
    </lineage>
</organism>
<protein>
    <recommendedName>
        <fullName evidence="1">Reverse transcriptase domain-containing protein</fullName>
    </recommendedName>
</protein>
<dbReference type="PANTHER" id="PTHR33332">
    <property type="entry name" value="REVERSE TRANSCRIPTASE DOMAIN-CONTAINING PROTEIN"/>
    <property type="match status" value="1"/>
</dbReference>
<proteinExistence type="predicted"/>
<dbReference type="SUPFAM" id="SSF56672">
    <property type="entry name" value="DNA/RNA polymerases"/>
    <property type="match status" value="1"/>
</dbReference>
<name>A0AA39C3Q6_9HYME</name>
<comment type="caution">
    <text evidence="2">The sequence shown here is derived from an EMBL/GenBank/DDBJ whole genome shotgun (WGS) entry which is preliminary data.</text>
</comment>
<feature type="domain" description="Reverse transcriptase" evidence="1">
    <location>
        <begin position="217"/>
        <end position="505"/>
    </location>
</feature>
<reference evidence="2" key="1">
    <citation type="journal article" date="2023" name="bioRxiv">
        <title>Scaffold-level genome assemblies of two parasitoid biocontrol wasps reveal the parthenogenesis mechanism and an associated novel virus.</title>
        <authorList>
            <person name="Inwood S."/>
            <person name="Skelly J."/>
            <person name="Guhlin J."/>
            <person name="Harrop T."/>
            <person name="Goldson S."/>
            <person name="Dearden P."/>
        </authorList>
    </citation>
    <scope>NUCLEOTIDE SEQUENCE</scope>
    <source>
        <strain evidence="2">Irish</strain>
        <tissue evidence="2">Whole body</tissue>
    </source>
</reference>
<evidence type="ECO:0000259" key="1">
    <source>
        <dbReference type="PROSITE" id="PS50878"/>
    </source>
</evidence>
<dbReference type="AlphaFoldDB" id="A0AA39C3Q6"/>
<evidence type="ECO:0000313" key="2">
    <source>
        <dbReference type="EMBL" id="KAK0157345.1"/>
    </source>
</evidence>
<dbReference type="EMBL" id="JAQQBS010001425">
    <property type="protein sequence ID" value="KAK0157345.1"/>
    <property type="molecule type" value="Genomic_DNA"/>
</dbReference>
<dbReference type="Proteomes" id="UP001168990">
    <property type="component" value="Unassembled WGS sequence"/>
</dbReference>
<dbReference type="GO" id="GO:0071897">
    <property type="term" value="P:DNA biosynthetic process"/>
    <property type="evidence" value="ECO:0007669"/>
    <property type="project" value="UniProtKB-ARBA"/>
</dbReference>
<dbReference type="PROSITE" id="PS50878">
    <property type="entry name" value="RT_POL"/>
    <property type="match status" value="1"/>
</dbReference>
<evidence type="ECO:0000313" key="3">
    <source>
        <dbReference type="Proteomes" id="UP001168990"/>
    </source>
</evidence>
<dbReference type="CDD" id="cd01650">
    <property type="entry name" value="RT_nLTR_like"/>
    <property type="match status" value="1"/>
</dbReference>
<dbReference type="InterPro" id="IPR000477">
    <property type="entry name" value="RT_dom"/>
</dbReference>
<sequence length="692" mass="79373">MSKTPLDEFDVTAVIDGLQATIHNALDTVAPMSTVYTSKRKVPWLTPELKLSIKKRNQLHKLAKRTNSLLNYEIYRRYRSELSSKIKQVKQQFYQNKLSTIKDSATLWRVLSSLGLIRQSTSSPLHYFTTNQLIEYYSSITSNTNQCTQADLDRAINLSHHGSSHLEFTCIDPIEVYQLILSSVSNTHSTGPDSISASTIRLLSRSLVHVLSSIFNFGIQNSFFPAEWKKAYLRPLSKINMPRSPSDTRPIANLCEFSKLYERIIHKQIIQYLTSNNLLDPLQSGYRKSYSTQTALLKLCHDVRKSADNRRLTILVLFDFSKAFDMVPHAKLLTKLASIGFSSSSLTWIHSYLTGRLQCVDDDAKTRSDWATIDVGVPQGSVLGPILFSLFINDIGVDLLYCKHLVFADDTQIYLDCLPSELDQALIHLKYDINVIANYSEENGLKLNLTKSKVIILGSPAYINAIDQNKLIDLTVNTSTIPYVNQARNLGVILQSNLSWRKNVLNISSRVHATLHKLKYNKNSFSTELRTKLVYTLIFPLIDYCCVVYNDLTAELNAKLQRLVNCTIRYIFNLRRDEHITPYRLKLKWLSVQNRRLYFIGIMVYNILHQSAPKYLVDIFEMKRDGIRSSSSLINTETFHIPLHRTSLYANSFHLIGVYLWHSLPTTITESESLPVFKDRLYKYYLERESSM</sequence>
<reference evidence="2" key="2">
    <citation type="submission" date="2023-03" db="EMBL/GenBank/DDBJ databases">
        <authorList>
            <person name="Inwood S.N."/>
            <person name="Skelly J.G."/>
            <person name="Guhlin J."/>
            <person name="Harrop T.W.R."/>
            <person name="Goldson S.G."/>
            <person name="Dearden P.K."/>
        </authorList>
    </citation>
    <scope>NUCLEOTIDE SEQUENCE</scope>
    <source>
        <strain evidence="2">Irish</strain>
        <tissue evidence="2">Whole body</tissue>
    </source>
</reference>
<accession>A0AA39C3Q6</accession>
<dbReference type="InterPro" id="IPR043502">
    <property type="entry name" value="DNA/RNA_pol_sf"/>
</dbReference>
<keyword evidence="3" id="KW-1185">Reference proteome</keyword>